<dbReference type="Gramene" id="CDP21377">
    <property type="protein sequence ID" value="CDP21377"/>
    <property type="gene ID" value="GSCOC_T00012787001"/>
</dbReference>
<dbReference type="Proteomes" id="UP000295252">
    <property type="component" value="Unassembled WGS sequence"/>
</dbReference>
<sequence>MGKPGFARKRGLKRVNSSKPFKKFKNLKLNPGAEKLVPKQPLENDSGEPVLHFSFLLRIFFVISDFFFLSFLNVLEDWSDENSEAELETKEKEEVEEDIVFNRKPTMYDNLLKRLGSSSQLIANAIKQR</sequence>
<dbReference type="AlphaFoldDB" id="A0A068VL98"/>
<accession>A0A068VL98</accession>
<dbReference type="InParanoid" id="A0A068VL98"/>
<dbReference type="EMBL" id="HG742726">
    <property type="protein sequence ID" value="CDP21377.1"/>
    <property type="molecule type" value="Genomic_DNA"/>
</dbReference>
<keyword evidence="2" id="KW-1185">Reference proteome</keyword>
<evidence type="ECO:0000313" key="2">
    <source>
        <dbReference type="Proteomes" id="UP000295252"/>
    </source>
</evidence>
<evidence type="ECO:0000313" key="1">
    <source>
        <dbReference type="EMBL" id="CDP21377.1"/>
    </source>
</evidence>
<name>A0A068VL98_COFCA</name>
<proteinExistence type="predicted"/>
<organism evidence="1 2">
    <name type="scientific">Coffea canephora</name>
    <name type="common">Robusta coffee</name>
    <dbReference type="NCBI Taxonomy" id="49390"/>
    <lineage>
        <taxon>Eukaryota</taxon>
        <taxon>Viridiplantae</taxon>
        <taxon>Streptophyta</taxon>
        <taxon>Embryophyta</taxon>
        <taxon>Tracheophyta</taxon>
        <taxon>Spermatophyta</taxon>
        <taxon>Magnoliopsida</taxon>
        <taxon>eudicotyledons</taxon>
        <taxon>Gunneridae</taxon>
        <taxon>Pentapetalae</taxon>
        <taxon>asterids</taxon>
        <taxon>lamiids</taxon>
        <taxon>Gentianales</taxon>
        <taxon>Rubiaceae</taxon>
        <taxon>Ixoroideae</taxon>
        <taxon>Gardenieae complex</taxon>
        <taxon>Bertiereae - Coffeeae clade</taxon>
        <taxon>Coffeeae</taxon>
        <taxon>Coffea</taxon>
    </lineage>
</organism>
<gene>
    <name evidence="1" type="ORF">GSCOC_T00012787001</name>
</gene>
<reference evidence="2" key="1">
    <citation type="journal article" date="2014" name="Science">
        <title>The coffee genome provides insight into the convergent evolution of caffeine biosynthesis.</title>
        <authorList>
            <person name="Denoeud F."/>
            <person name="Carretero-Paulet L."/>
            <person name="Dereeper A."/>
            <person name="Droc G."/>
            <person name="Guyot R."/>
            <person name="Pietrella M."/>
            <person name="Zheng C."/>
            <person name="Alberti A."/>
            <person name="Anthony F."/>
            <person name="Aprea G."/>
            <person name="Aury J.M."/>
            <person name="Bento P."/>
            <person name="Bernard M."/>
            <person name="Bocs S."/>
            <person name="Campa C."/>
            <person name="Cenci A."/>
            <person name="Combes M.C."/>
            <person name="Crouzillat D."/>
            <person name="Da Silva C."/>
            <person name="Daddiego L."/>
            <person name="De Bellis F."/>
            <person name="Dussert S."/>
            <person name="Garsmeur O."/>
            <person name="Gayraud T."/>
            <person name="Guignon V."/>
            <person name="Jahn K."/>
            <person name="Jamilloux V."/>
            <person name="Joet T."/>
            <person name="Labadie K."/>
            <person name="Lan T."/>
            <person name="Leclercq J."/>
            <person name="Lepelley M."/>
            <person name="Leroy T."/>
            <person name="Li L.T."/>
            <person name="Librado P."/>
            <person name="Lopez L."/>
            <person name="Munoz A."/>
            <person name="Noel B."/>
            <person name="Pallavicini A."/>
            <person name="Perrotta G."/>
            <person name="Poncet V."/>
            <person name="Pot D."/>
            <person name="Priyono X."/>
            <person name="Rigoreau M."/>
            <person name="Rouard M."/>
            <person name="Rozas J."/>
            <person name="Tranchant-Dubreuil C."/>
            <person name="VanBuren R."/>
            <person name="Zhang Q."/>
            <person name="Andrade A.C."/>
            <person name="Argout X."/>
            <person name="Bertrand B."/>
            <person name="de Kochko A."/>
            <person name="Graziosi G."/>
            <person name="Henry R.J."/>
            <person name="Jayarama X."/>
            <person name="Ming R."/>
            <person name="Nagai C."/>
            <person name="Rounsley S."/>
            <person name="Sankoff D."/>
            <person name="Giuliano G."/>
            <person name="Albert V.A."/>
            <person name="Wincker P."/>
            <person name="Lashermes P."/>
        </authorList>
    </citation>
    <scope>NUCLEOTIDE SEQUENCE [LARGE SCALE GENOMIC DNA]</scope>
    <source>
        <strain evidence="2">cv. DH200-94</strain>
    </source>
</reference>
<protein>
    <submittedName>
        <fullName evidence="1">DH200=94 genomic scaffold, scaffold_3642</fullName>
    </submittedName>
</protein>